<proteinExistence type="inferred from homology"/>
<feature type="region of interest" description="Disordered" evidence="9">
    <location>
        <begin position="763"/>
        <end position="801"/>
    </location>
</feature>
<dbReference type="InterPro" id="IPR048320">
    <property type="entry name" value="COG3_N"/>
</dbReference>
<dbReference type="GO" id="GO:0000139">
    <property type="term" value="C:Golgi membrane"/>
    <property type="evidence" value="ECO:0007669"/>
    <property type="project" value="UniProtKB-SubCell"/>
</dbReference>
<evidence type="ECO:0000256" key="2">
    <source>
        <dbReference type="ARBA" id="ARBA00009936"/>
    </source>
</evidence>
<dbReference type="EMBL" id="ML739094">
    <property type="protein sequence ID" value="KAE8353567.1"/>
    <property type="molecule type" value="Genomic_DNA"/>
</dbReference>
<accession>A0A5N6Z7C2</accession>
<evidence type="ECO:0000256" key="3">
    <source>
        <dbReference type="ARBA" id="ARBA00020976"/>
    </source>
</evidence>
<dbReference type="GO" id="GO:0007030">
    <property type="term" value="P:Golgi organization"/>
    <property type="evidence" value="ECO:0007669"/>
    <property type="project" value="TreeGrafter"/>
</dbReference>
<feature type="compositionally biased region" description="Polar residues" evidence="9">
    <location>
        <begin position="1"/>
        <end position="16"/>
    </location>
</feature>
<dbReference type="Pfam" id="PF20671">
    <property type="entry name" value="COG3_C"/>
    <property type="match status" value="1"/>
</dbReference>
<sequence length="801" mass="91051">MRQKNAGQRSRRQTVPSRPPLELTGKETEEAEALPDGLNSIGDIYNELEFTQWYNELEGSLLETSYDEYQACLHELQMSKSHLDTLLSDTSSTLNLLSNLSKDFKAVESQTSNFQKQCEGLLSAQKRDLELATDIQDNLQYYDFLDPASRRLNAPGAGNTVRGQDFSDMLRQLDECLDYMEIHTDQKEAGVYRSRYRLLMTRALTLIRGHFVSALRDVYLGVSKKVADKQLNDTTMSALLYAKFRVGAPELRQIGLEIQKRAVPPLDPDQGTEAEYQSLLNELHVNYAAIRGKLIVPLVQKNLNDIAQAPSTSTDLVAFARASISYIRGVCLDEFDLWGEWFHGQGGLYDFLETICEPLYDHLRPRIIHEDKIIKLCQLCALLQTRYLFDQEEEIEPTDANQLDFSTLIQPALEDVQTRLVFRAQAFLRDEIERYKPRPDDIDYPARNRQAPVSVTEGQISGRRIASADALADLSKPAKQPEDSIETPSEQDSKWDFESQVSLGSWYPTLRKAIWLLSRIYRLVNSTVFDDLAHQIVHQTNISLHHARSLIASKSAIDGQLFLMSHLLLLKQQIVAFDIEYVAPEISFDFSGVTNTFWELRERGGLFNPRNLMRLVGHGLLPRVVENMLDAKVELDGWLRTVINDFINGFATTMTASLPTKFVDTRNLQRGELIYPTCRNIEKEVPNLRKVLGDYLDDVRMKETLVGAVQERVIQIYEEFYDKYTSSEKSKGHSVSTKGKGREDAVWDVETFAEWCESIFRVGLSGDNEDDADEGEGEGEGEEEEETTSRSRSGSLGSENR</sequence>
<evidence type="ECO:0000259" key="10">
    <source>
        <dbReference type="Pfam" id="PF04136"/>
    </source>
</evidence>
<reference evidence="13" key="1">
    <citation type="submission" date="2019-04" db="EMBL/GenBank/DDBJ databases">
        <title>Friends and foes A comparative genomics studyof 23 Aspergillus species from section Flavi.</title>
        <authorList>
            <consortium name="DOE Joint Genome Institute"/>
            <person name="Kjaerbolling I."/>
            <person name="Vesth T."/>
            <person name="Frisvad J.C."/>
            <person name="Nybo J.L."/>
            <person name="Theobald S."/>
            <person name="Kildgaard S."/>
            <person name="Isbrandt T."/>
            <person name="Kuo A."/>
            <person name="Sato A."/>
            <person name="Lyhne E.K."/>
            <person name="Kogle M.E."/>
            <person name="Wiebenga A."/>
            <person name="Kun R.S."/>
            <person name="Lubbers R.J."/>
            <person name="Makela M.R."/>
            <person name="Barry K."/>
            <person name="Chovatia M."/>
            <person name="Clum A."/>
            <person name="Daum C."/>
            <person name="Haridas S."/>
            <person name="He G."/>
            <person name="LaButti K."/>
            <person name="Lipzen A."/>
            <person name="Mondo S."/>
            <person name="Riley R."/>
            <person name="Salamov A."/>
            <person name="Simmons B.A."/>
            <person name="Magnuson J.K."/>
            <person name="Henrissat B."/>
            <person name="Mortensen U.H."/>
            <person name="Larsen T.O."/>
            <person name="Devries R.P."/>
            <person name="Grigoriev I.V."/>
            <person name="Machida M."/>
            <person name="Baker S.E."/>
            <person name="Andersen M.R."/>
        </authorList>
    </citation>
    <scope>NUCLEOTIDE SEQUENCE [LARGE SCALE GENOMIC DNA]</scope>
    <source>
        <strain evidence="13">CBS 553.77</strain>
    </source>
</reference>
<dbReference type="GO" id="GO:0006886">
    <property type="term" value="P:intracellular protein transport"/>
    <property type="evidence" value="ECO:0007669"/>
    <property type="project" value="InterPro"/>
</dbReference>
<comment type="similarity">
    <text evidence="2">Belongs to the COG3 family.</text>
</comment>
<dbReference type="Pfam" id="PF04136">
    <property type="entry name" value="COG3_N"/>
    <property type="match status" value="1"/>
</dbReference>
<feature type="compositionally biased region" description="Low complexity" evidence="9">
    <location>
        <begin position="790"/>
        <end position="801"/>
    </location>
</feature>
<feature type="domain" description="Conserved oligomeric Golgi complex subunit 3 N-terminal" evidence="10">
    <location>
        <begin position="72"/>
        <end position="216"/>
    </location>
</feature>
<keyword evidence="7" id="KW-0472">Membrane</keyword>
<evidence type="ECO:0000256" key="6">
    <source>
        <dbReference type="ARBA" id="ARBA00023034"/>
    </source>
</evidence>
<evidence type="ECO:0000256" key="5">
    <source>
        <dbReference type="ARBA" id="ARBA00022927"/>
    </source>
</evidence>
<dbReference type="AlphaFoldDB" id="A0A5N6Z7C2"/>
<protein>
    <recommendedName>
        <fullName evidence="3">Conserved oligomeric Golgi complex subunit 3</fullName>
    </recommendedName>
    <alternativeName>
        <fullName evidence="8">Component of oligomeric Golgi complex 3</fullName>
    </alternativeName>
</protein>
<keyword evidence="13" id="KW-1185">Reference proteome</keyword>
<keyword evidence="4" id="KW-0813">Transport</keyword>
<keyword evidence="5" id="KW-0653">Protein transport</keyword>
<dbReference type="InterPro" id="IPR048685">
    <property type="entry name" value="COG3_C"/>
</dbReference>
<keyword evidence="6" id="KW-0333">Golgi apparatus</keyword>
<feature type="domain" description="Conserved oligomeric Golgi complex subunit 3 C-terminal" evidence="11">
    <location>
        <begin position="237"/>
        <end position="593"/>
    </location>
</feature>
<evidence type="ECO:0000256" key="8">
    <source>
        <dbReference type="ARBA" id="ARBA00031339"/>
    </source>
</evidence>
<dbReference type="GO" id="GO:0006914">
    <property type="term" value="P:autophagy"/>
    <property type="evidence" value="ECO:0007669"/>
    <property type="project" value="TreeGrafter"/>
</dbReference>
<evidence type="ECO:0000256" key="4">
    <source>
        <dbReference type="ARBA" id="ARBA00022448"/>
    </source>
</evidence>
<evidence type="ECO:0000256" key="1">
    <source>
        <dbReference type="ARBA" id="ARBA00004395"/>
    </source>
</evidence>
<evidence type="ECO:0000256" key="9">
    <source>
        <dbReference type="SAM" id="MobiDB-lite"/>
    </source>
</evidence>
<dbReference type="GO" id="GO:0005801">
    <property type="term" value="C:cis-Golgi network"/>
    <property type="evidence" value="ECO:0007669"/>
    <property type="project" value="InterPro"/>
</dbReference>
<dbReference type="InterPro" id="IPR007265">
    <property type="entry name" value="COG_su3"/>
</dbReference>
<dbReference type="OrthoDB" id="296793at2759"/>
<dbReference type="GO" id="GO:0017119">
    <property type="term" value="C:Golgi transport complex"/>
    <property type="evidence" value="ECO:0007669"/>
    <property type="project" value="TreeGrafter"/>
</dbReference>
<comment type="subcellular location">
    <subcellularLocation>
        <location evidence="1">Golgi apparatus membrane</location>
        <topology evidence="1">Peripheral membrane protein</topology>
    </subcellularLocation>
</comment>
<name>A0A5N6Z7C2_9EURO</name>
<dbReference type="PANTHER" id="PTHR13302">
    <property type="entry name" value="CONSERVED OLIGOMERIC GOLGI COMPLEX COMPONENT 3"/>
    <property type="match status" value="1"/>
</dbReference>
<evidence type="ECO:0000313" key="13">
    <source>
        <dbReference type="Proteomes" id="UP000327118"/>
    </source>
</evidence>
<gene>
    <name evidence="12" type="ORF">BDV28DRAFT_132849</name>
</gene>
<feature type="compositionally biased region" description="Acidic residues" evidence="9">
    <location>
        <begin position="767"/>
        <end position="786"/>
    </location>
</feature>
<dbReference type="PANTHER" id="PTHR13302:SF8">
    <property type="entry name" value="CONSERVED OLIGOMERIC GOLGI COMPLEX SUBUNIT 3"/>
    <property type="match status" value="1"/>
</dbReference>
<feature type="region of interest" description="Disordered" evidence="9">
    <location>
        <begin position="1"/>
        <end position="31"/>
    </location>
</feature>
<dbReference type="Proteomes" id="UP000327118">
    <property type="component" value="Unassembled WGS sequence"/>
</dbReference>
<organism evidence="12 13">
    <name type="scientific">Aspergillus coremiiformis</name>
    <dbReference type="NCBI Taxonomy" id="138285"/>
    <lineage>
        <taxon>Eukaryota</taxon>
        <taxon>Fungi</taxon>
        <taxon>Dikarya</taxon>
        <taxon>Ascomycota</taxon>
        <taxon>Pezizomycotina</taxon>
        <taxon>Eurotiomycetes</taxon>
        <taxon>Eurotiomycetidae</taxon>
        <taxon>Eurotiales</taxon>
        <taxon>Aspergillaceae</taxon>
        <taxon>Aspergillus</taxon>
        <taxon>Aspergillus subgen. Circumdati</taxon>
    </lineage>
</organism>
<evidence type="ECO:0000256" key="7">
    <source>
        <dbReference type="ARBA" id="ARBA00023136"/>
    </source>
</evidence>
<evidence type="ECO:0000259" key="11">
    <source>
        <dbReference type="Pfam" id="PF20671"/>
    </source>
</evidence>
<dbReference type="GO" id="GO:0006891">
    <property type="term" value="P:intra-Golgi vesicle-mediated transport"/>
    <property type="evidence" value="ECO:0007669"/>
    <property type="project" value="TreeGrafter"/>
</dbReference>
<evidence type="ECO:0000313" key="12">
    <source>
        <dbReference type="EMBL" id="KAE8353567.1"/>
    </source>
</evidence>